<feature type="region of interest" description="Disordered" evidence="1">
    <location>
        <begin position="1"/>
        <end position="65"/>
    </location>
</feature>
<dbReference type="Proteomes" id="UP000077051">
    <property type="component" value="Unassembled WGS sequence"/>
</dbReference>
<protein>
    <submittedName>
        <fullName evidence="2">Uncharacterized protein</fullName>
    </submittedName>
</protein>
<feature type="compositionally biased region" description="Low complexity" evidence="1">
    <location>
        <begin position="24"/>
        <end position="65"/>
    </location>
</feature>
<dbReference type="EMBL" id="AMYB01000003">
    <property type="protein sequence ID" value="OAD04474.1"/>
    <property type="molecule type" value="Genomic_DNA"/>
</dbReference>
<evidence type="ECO:0000256" key="1">
    <source>
        <dbReference type="SAM" id="MobiDB-lite"/>
    </source>
</evidence>
<comment type="caution">
    <text evidence="2">The sequence shown here is derived from an EMBL/GenBank/DDBJ whole genome shotgun (WGS) entry which is preliminary data.</text>
</comment>
<organism evidence="2 3">
    <name type="scientific">Mucor lusitanicus CBS 277.49</name>
    <dbReference type="NCBI Taxonomy" id="747725"/>
    <lineage>
        <taxon>Eukaryota</taxon>
        <taxon>Fungi</taxon>
        <taxon>Fungi incertae sedis</taxon>
        <taxon>Mucoromycota</taxon>
        <taxon>Mucoromycotina</taxon>
        <taxon>Mucoromycetes</taxon>
        <taxon>Mucorales</taxon>
        <taxon>Mucorineae</taxon>
        <taxon>Mucoraceae</taxon>
        <taxon>Mucor</taxon>
    </lineage>
</organism>
<evidence type="ECO:0000313" key="2">
    <source>
        <dbReference type="EMBL" id="OAD04474.1"/>
    </source>
</evidence>
<proteinExistence type="predicted"/>
<gene>
    <name evidence="2" type="ORF">MUCCIDRAFT_161215</name>
</gene>
<sequence>MDYKNQQQGGGYYNQGPPPPPPQNAYYNQQQQPYYPPQNQQQNQGYYQPQQPMYYNQQLPPQQQQPSGGCLGSCMTCHIIRNETLKGMCILVPALARAPRDLFVIILLDCNDHPNSWILKKQGEIGCCLNRSNKTTSPKGLSSSMQKASFAY</sequence>
<evidence type="ECO:0000313" key="3">
    <source>
        <dbReference type="Proteomes" id="UP000077051"/>
    </source>
</evidence>
<accession>A0A168M6X3</accession>
<dbReference type="AlphaFoldDB" id="A0A168M6X3"/>
<dbReference type="VEuPathDB" id="FungiDB:MUCCIDRAFT_161215"/>
<reference evidence="2 3" key="1">
    <citation type="submission" date="2015-06" db="EMBL/GenBank/DDBJ databases">
        <title>Expansion of signal transduction pathways in fungi by whole-genome duplication.</title>
        <authorList>
            <consortium name="DOE Joint Genome Institute"/>
            <person name="Corrochano L.M."/>
            <person name="Kuo A."/>
            <person name="Marcet-Houben M."/>
            <person name="Polaino S."/>
            <person name="Salamov A."/>
            <person name="Villalobos J.M."/>
            <person name="Alvarez M.I."/>
            <person name="Avalos J."/>
            <person name="Benito E.P."/>
            <person name="Benoit I."/>
            <person name="Burger G."/>
            <person name="Camino L.P."/>
            <person name="Canovas D."/>
            <person name="Cerda-Olmedo E."/>
            <person name="Cheng J.-F."/>
            <person name="Dominguez A."/>
            <person name="Elias M."/>
            <person name="Eslava A.P."/>
            <person name="Glaser F."/>
            <person name="Grimwood J."/>
            <person name="Gutierrez G."/>
            <person name="Heitman J."/>
            <person name="Henrissat B."/>
            <person name="Iturriaga E.A."/>
            <person name="Lang B.F."/>
            <person name="Lavin J.L."/>
            <person name="Lee S."/>
            <person name="Li W."/>
            <person name="Lindquist E."/>
            <person name="Lopez-Garcia S."/>
            <person name="Luque E.M."/>
            <person name="Marcos A.T."/>
            <person name="Martin J."/>
            <person name="Mccluskey K."/>
            <person name="Medina H.R."/>
            <person name="Miralles-Duran A."/>
            <person name="Miyazaki A."/>
            <person name="Munoz-Torres E."/>
            <person name="Oguiza J.A."/>
            <person name="Ohm R."/>
            <person name="Olmedo M."/>
            <person name="Orejas M."/>
            <person name="Ortiz-Castellanos L."/>
            <person name="Pisabarro A.G."/>
            <person name="Rodriguez-Romero J."/>
            <person name="Ruiz-Herrera J."/>
            <person name="Ruiz-Vazquez R."/>
            <person name="Sanz C."/>
            <person name="Schackwitz W."/>
            <person name="Schmutz J."/>
            <person name="Shahriari M."/>
            <person name="Shelest E."/>
            <person name="Silva-Franco F."/>
            <person name="Soanes D."/>
            <person name="Syed K."/>
            <person name="Tagua V.G."/>
            <person name="Talbot N.J."/>
            <person name="Thon M."/>
            <person name="De Vries R.P."/>
            <person name="Wiebenga A."/>
            <person name="Yadav J.S."/>
            <person name="Braun E.L."/>
            <person name="Baker S."/>
            <person name="Garre V."/>
            <person name="Horwitz B."/>
            <person name="Torres-Martinez S."/>
            <person name="Idnurm A."/>
            <person name="Herrera-Estrella A."/>
            <person name="Gabaldon T."/>
            <person name="Grigoriev I.V."/>
        </authorList>
    </citation>
    <scope>NUCLEOTIDE SEQUENCE [LARGE SCALE GENOMIC DNA]</scope>
    <source>
        <strain evidence="2 3">CBS 277.49</strain>
    </source>
</reference>
<name>A0A168M6X3_MUCCL</name>
<keyword evidence="3" id="KW-1185">Reference proteome</keyword>